<name>A0ABU0CV19_9BACI</name>
<dbReference type="EMBL" id="JAUSUQ010000010">
    <property type="protein sequence ID" value="MDQ0339972.1"/>
    <property type="molecule type" value="Genomic_DNA"/>
</dbReference>
<feature type="compositionally biased region" description="Basic residues" evidence="1">
    <location>
        <begin position="1"/>
        <end position="10"/>
    </location>
</feature>
<comment type="caution">
    <text evidence="2">The sequence shown here is derived from an EMBL/GenBank/DDBJ whole genome shotgun (WGS) entry which is preliminary data.</text>
</comment>
<feature type="region of interest" description="Disordered" evidence="1">
    <location>
        <begin position="1"/>
        <end position="24"/>
    </location>
</feature>
<protein>
    <submittedName>
        <fullName evidence="2">Uncharacterized protein</fullName>
    </submittedName>
</protein>
<keyword evidence="3" id="KW-1185">Reference proteome</keyword>
<evidence type="ECO:0000256" key="1">
    <source>
        <dbReference type="SAM" id="MobiDB-lite"/>
    </source>
</evidence>
<evidence type="ECO:0000313" key="3">
    <source>
        <dbReference type="Proteomes" id="UP001232445"/>
    </source>
</evidence>
<reference evidence="2 3" key="1">
    <citation type="submission" date="2023-07" db="EMBL/GenBank/DDBJ databases">
        <title>Genomic Encyclopedia of Type Strains, Phase IV (KMG-IV): sequencing the most valuable type-strain genomes for metagenomic binning, comparative biology and taxonomic classification.</title>
        <authorList>
            <person name="Goeker M."/>
        </authorList>
    </citation>
    <scope>NUCLEOTIDE SEQUENCE [LARGE SCALE GENOMIC DNA]</scope>
    <source>
        <strain evidence="2 3">DSM 17740</strain>
    </source>
</reference>
<dbReference type="Proteomes" id="UP001232445">
    <property type="component" value="Unassembled WGS sequence"/>
</dbReference>
<accession>A0ABU0CV19</accession>
<organism evidence="2 3">
    <name type="scientific">Caldalkalibacillus uzonensis</name>
    <dbReference type="NCBI Taxonomy" id="353224"/>
    <lineage>
        <taxon>Bacteria</taxon>
        <taxon>Bacillati</taxon>
        <taxon>Bacillota</taxon>
        <taxon>Bacilli</taxon>
        <taxon>Bacillales</taxon>
        <taxon>Bacillaceae</taxon>
        <taxon>Caldalkalibacillus</taxon>
    </lineage>
</organism>
<gene>
    <name evidence="2" type="ORF">J2S00_002767</name>
</gene>
<proteinExistence type="predicted"/>
<sequence length="55" mass="6015">MKFGMRKHTGHLITESGSGNLDRGISSCPDQLEIASKEASKQIIRGGLEWLSEIT</sequence>
<evidence type="ECO:0000313" key="2">
    <source>
        <dbReference type="EMBL" id="MDQ0339972.1"/>
    </source>
</evidence>